<reference evidence="2" key="1">
    <citation type="submission" date="2022-08" db="EMBL/GenBank/DDBJ databases">
        <title>Alicyclobacillus fastidiosus DSM 17978, complete genome.</title>
        <authorList>
            <person name="Wang Q."/>
            <person name="Cai R."/>
            <person name="Wang Z."/>
        </authorList>
    </citation>
    <scope>NUCLEOTIDE SEQUENCE</scope>
    <source>
        <strain evidence="2">DSM 17978</strain>
        <plasmid evidence="2">unnamed1</plasmid>
    </source>
</reference>
<proteinExistence type="predicted"/>
<name>A0ABY6ZPX6_9BACL</name>
<keyword evidence="1" id="KW-0732">Signal</keyword>
<dbReference type="EMBL" id="CP104068">
    <property type="protein sequence ID" value="WAH44897.1"/>
    <property type="molecule type" value="Genomic_DNA"/>
</dbReference>
<keyword evidence="2" id="KW-0614">Plasmid</keyword>
<protein>
    <submittedName>
        <fullName evidence="2">Uncharacterized protein</fullName>
    </submittedName>
</protein>
<dbReference type="Proteomes" id="UP001164761">
    <property type="component" value="Plasmid unnamed1"/>
</dbReference>
<gene>
    <name evidence="2" type="ORF">NZD89_28020</name>
</gene>
<feature type="signal peptide" evidence="1">
    <location>
        <begin position="1"/>
        <end position="17"/>
    </location>
</feature>
<keyword evidence="3" id="KW-1185">Reference proteome</keyword>
<evidence type="ECO:0000313" key="2">
    <source>
        <dbReference type="EMBL" id="WAH44897.1"/>
    </source>
</evidence>
<geneLocation type="plasmid" evidence="2 3">
    <name>unnamed1</name>
</geneLocation>
<evidence type="ECO:0000256" key="1">
    <source>
        <dbReference type="SAM" id="SignalP"/>
    </source>
</evidence>
<accession>A0ABY6ZPX6</accession>
<dbReference type="RefSeq" id="WP_268008765.1">
    <property type="nucleotide sequence ID" value="NZ_BSUT01000003.1"/>
</dbReference>
<evidence type="ECO:0000313" key="3">
    <source>
        <dbReference type="Proteomes" id="UP001164761"/>
    </source>
</evidence>
<feature type="chain" id="PRO_5047430357" evidence="1">
    <location>
        <begin position="18"/>
        <end position="162"/>
    </location>
</feature>
<sequence>MKWVMMAIFLVIVQFTAHETVMNTNNQEFAYQRIVDAMQFATQDAVEQVEPTSVANGEPIFDTEAADAVFRGDLAKNLQLDPITLSPQPNTILKDTPVILKEQFIDWSNATFPYNYTDPSGFNVTLTEPSIVYEVQFTIPSLTSNVQPFTITIPVVQSYDGD</sequence>
<organism evidence="2 3">
    <name type="scientific">Alicyclobacillus fastidiosus</name>
    <dbReference type="NCBI Taxonomy" id="392011"/>
    <lineage>
        <taxon>Bacteria</taxon>
        <taxon>Bacillati</taxon>
        <taxon>Bacillota</taxon>
        <taxon>Bacilli</taxon>
        <taxon>Bacillales</taxon>
        <taxon>Alicyclobacillaceae</taxon>
        <taxon>Alicyclobacillus</taxon>
    </lineage>
</organism>